<keyword evidence="8" id="KW-1185">Reference proteome</keyword>
<dbReference type="InterPro" id="IPR000198">
    <property type="entry name" value="RhoGAP_dom"/>
</dbReference>
<dbReference type="Pfam" id="PF22669">
    <property type="entry name" value="Exo_endo_phos2"/>
    <property type="match status" value="1"/>
</dbReference>
<evidence type="ECO:0000256" key="4">
    <source>
        <dbReference type="ARBA" id="ARBA00023329"/>
    </source>
</evidence>
<feature type="compositionally biased region" description="Low complexity" evidence="5">
    <location>
        <begin position="728"/>
        <end position="739"/>
    </location>
</feature>
<feature type="compositionally biased region" description="Basic and acidic residues" evidence="5">
    <location>
        <begin position="387"/>
        <end position="400"/>
    </location>
</feature>
<feature type="region of interest" description="Disordered" evidence="5">
    <location>
        <begin position="368"/>
        <end position="491"/>
    </location>
</feature>
<dbReference type="SMART" id="SM00128">
    <property type="entry name" value="IPPc"/>
    <property type="match status" value="1"/>
</dbReference>
<reference evidence="7" key="1">
    <citation type="submission" date="2022-08" db="EMBL/GenBank/DDBJ databases">
        <title>Novel sulfate-reducing endosymbionts in the free-living metamonad Anaeramoeba.</title>
        <authorList>
            <person name="Jerlstrom-Hultqvist J."/>
            <person name="Cepicka I."/>
            <person name="Gallot-Lavallee L."/>
            <person name="Salas-Leiva D."/>
            <person name="Curtis B.A."/>
            <person name="Zahonova K."/>
            <person name="Pipaliya S."/>
            <person name="Dacks J."/>
            <person name="Roger A.J."/>
        </authorList>
    </citation>
    <scope>NUCLEOTIDE SEQUENCE</scope>
    <source>
        <strain evidence="7">Schooner1</strain>
    </source>
</reference>
<dbReference type="PANTHER" id="PTHR11200">
    <property type="entry name" value="INOSITOL 5-PHOSPHATASE"/>
    <property type="match status" value="1"/>
</dbReference>
<feature type="domain" description="Rho-GAP" evidence="6">
    <location>
        <begin position="1044"/>
        <end position="1215"/>
    </location>
</feature>
<feature type="compositionally biased region" description="Basic residues" evidence="5">
    <location>
        <begin position="718"/>
        <end position="727"/>
    </location>
</feature>
<feature type="region of interest" description="Disordered" evidence="5">
    <location>
        <begin position="718"/>
        <end position="739"/>
    </location>
</feature>
<feature type="region of interest" description="Disordered" evidence="5">
    <location>
        <begin position="163"/>
        <end position="220"/>
    </location>
</feature>
<feature type="compositionally biased region" description="Acidic residues" evidence="5">
    <location>
        <begin position="252"/>
        <end position="283"/>
    </location>
</feature>
<dbReference type="PROSITE" id="PS50238">
    <property type="entry name" value="RHOGAP"/>
    <property type="match status" value="1"/>
</dbReference>
<keyword evidence="4" id="KW-0968">Cytoplasmic vesicle</keyword>
<feature type="compositionally biased region" description="Basic and acidic residues" evidence="5">
    <location>
        <begin position="368"/>
        <end position="377"/>
    </location>
</feature>
<name>A0ABQ8XK83_9EUKA</name>
<organism evidence="7 8">
    <name type="scientific">Anaeramoeba flamelloides</name>
    <dbReference type="NCBI Taxonomy" id="1746091"/>
    <lineage>
        <taxon>Eukaryota</taxon>
        <taxon>Metamonada</taxon>
        <taxon>Anaeramoebidae</taxon>
        <taxon>Anaeramoeba</taxon>
    </lineage>
</organism>
<dbReference type="Gene3D" id="3.60.10.10">
    <property type="entry name" value="Endonuclease/exonuclease/phosphatase"/>
    <property type="match status" value="1"/>
</dbReference>
<dbReference type="Gene3D" id="2.60.40.10">
    <property type="entry name" value="Immunoglobulins"/>
    <property type="match status" value="1"/>
</dbReference>
<dbReference type="InterPro" id="IPR036691">
    <property type="entry name" value="Endo/exonu/phosph_ase_sf"/>
</dbReference>
<dbReference type="InterPro" id="IPR000300">
    <property type="entry name" value="IPPc"/>
</dbReference>
<dbReference type="Gene3D" id="1.10.555.10">
    <property type="entry name" value="Rho GTPase activation protein"/>
    <property type="match status" value="1"/>
</dbReference>
<dbReference type="Proteomes" id="UP001150062">
    <property type="component" value="Unassembled WGS sequence"/>
</dbReference>
<evidence type="ECO:0000256" key="2">
    <source>
        <dbReference type="ARBA" id="ARBA00004580"/>
    </source>
</evidence>
<feature type="region of interest" description="Disordered" evidence="5">
    <location>
        <begin position="232"/>
        <end position="293"/>
    </location>
</feature>
<dbReference type="Pfam" id="PF21310">
    <property type="entry name" value="OCRL-like_ASH"/>
    <property type="match status" value="1"/>
</dbReference>
<feature type="compositionally biased region" description="Basic residues" evidence="5">
    <location>
        <begin position="163"/>
        <end position="183"/>
    </location>
</feature>
<comment type="caution">
    <text evidence="7">The sequence shown here is derived from an EMBL/GenBank/DDBJ whole genome shotgun (WGS) entry which is preliminary data.</text>
</comment>
<gene>
    <name evidence="7" type="ORF">M0813_04224</name>
</gene>
<dbReference type="InterPro" id="IPR013783">
    <property type="entry name" value="Ig-like_fold"/>
</dbReference>
<evidence type="ECO:0000256" key="3">
    <source>
        <dbReference type="ARBA" id="ARBA00022753"/>
    </source>
</evidence>
<feature type="compositionally biased region" description="Basic and acidic residues" evidence="5">
    <location>
        <begin position="441"/>
        <end position="491"/>
    </location>
</feature>
<dbReference type="SUPFAM" id="SSF56219">
    <property type="entry name" value="DNase I-like"/>
    <property type="match status" value="1"/>
</dbReference>
<evidence type="ECO:0000256" key="5">
    <source>
        <dbReference type="SAM" id="MobiDB-lite"/>
    </source>
</evidence>
<evidence type="ECO:0000313" key="8">
    <source>
        <dbReference type="Proteomes" id="UP001150062"/>
    </source>
</evidence>
<accession>A0ABQ8XK83</accession>
<protein>
    <submittedName>
        <fullName evidence="7">Type ii inositol 1</fullName>
    </submittedName>
</protein>
<dbReference type="SUPFAM" id="SSF48350">
    <property type="entry name" value="GTPase activation domain, GAP"/>
    <property type="match status" value="1"/>
</dbReference>
<dbReference type="InterPro" id="IPR046985">
    <property type="entry name" value="IP5"/>
</dbReference>
<proteinExistence type="predicted"/>
<dbReference type="PANTHER" id="PTHR11200:SF300">
    <property type="entry name" value="TYPE II INOSITOL 1,4,5-TRISPHOSPHATE 5-PHOSPHATASE"/>
    <property type="match status" value="1"/>
</dbReference>
<feature type="compositionally biased region" description="Polar residues" evidence="5">
    <location>
        <begin position="232"/>
        <end position="242"/>
    </location>
</feature>
<dbReference type="InterPro" id="IPR048869">
    <property type="entry name" value="OCRL-1_2_ASH"/>
</dbReference>
<evidence type="ECO:0000259" key="6">
    <source>
        <dbReference type="PROSITE" id="PS50238"/>
    </source>
</evidence>
<feature type="compositionally biased region" description="Basic and acidic residues" evidence="5">
    <location>
        <begin position="409"/>
        <end position="432"/>
    </location>
</feature>
<keyword evidence="3" id="KW-0967">Endosome</keyword>
<evidence type="ECO:0000313" key="7">
    <source>
        <dbReference type="EMBL" id="KAJ6233062.1"/>
    </source>
</evidence>
<comment type="subcellular location">
    <subcellularLocation>
        <location evidence="2">Cytoplasmic vesicle</location>
        <location evidence="2">Phagosome membrane</location>
    </subcellularLocation>
    <subcellularLocation>
        <location evidence="1">Early endosome membrane</location>
    </subcellularLocation>
</comment>
<dbReference type="EMBL" id="JAOAOG010000285">
    <property type="protein sequence ID" value="KAJ6233062.1"/>
    <property type="molecule type" value="Genomic_DNA"/>
</dbReference>
<dbReference type="InterPro" id="IPR008936">
    <property type="entry name" value="Rho_GTPase_activation_prot"/>
</dbReference>
<dbReference type="SMART" id="SM00324">
    <property type="entry name" value="RhoGAP"/>
    <property type="match status" value="1"/>
</dbReference>
<evidence type="ECO:0000256" key="1">
    <source>
        <dbReference type="ARBA" id="ARBA00004146"/>
    </source>
</evidence>
<sequence length="1215" mass="142582">MKKQKDFIFVEESLIKILGTKCTLGFLNEIKQFDNKNKPRPRWFSIVISKITKENKEESAGIFIFNRKRKKRFELETIFPITENLVIRNISSSQNFEIKLTDRAFLIFSAPQRIKELINVELMKWIQPDLESCVPEFKWITSFRPTKFDPTKELFFLFGSRNKKGSKQKTNKRKKSKKHKSVPHLKSTLSFSNKKKKDQNQDGKRIQKNHHNSETISKSEISKLRVSTISKETSTSDLSKSTKIGLRKENENENEIQSESESESEIESETVEYDEDEEDDEYENSNSKKENENSFFMNLQTTDLSSDEIYKIRQQFIISKSEKKKYVFSDKNERTILLGTWNVNEKKLSRNESLHNWITEKIQLFQQNEKEKEKEQEQEQEEEEKENDNPKQDKNQERTKVKNIPISGKKLETTETENEKRSKENEKEKDQEDEKEVNTQTEKDLIVENEKENEKEKEKETQTETRKDEEKKEKEKEKEIEKEIEKGKEKAKGIEIESEITKDQNEEDKEKEWETIIKKEEEEEEEEEIAKGWEMIANEEEEQEEGKENKAKYLPDLIGLGFQETDMSVNSVLVGDVSSGKSWTNEIETTLKSLSAEYVCLKVSQLSGILLAVYVKKSIRSEITQVKTSQVACGILNVLGNKGGVAIRLSWFDSNIVIINSHLACSLSKVEKRNEDQKSISDNLNFVIERNCNEQFEMEIEKKNLLLKNKKKRKSLRLDKKTKRNSKRLSQSNLNNSLSRVTQKTTKKIIHIDDHDLIFWLGDLNYRIRYPSRKEVIQMIEEGKFQELQSYDQLQEQIRNGNVFLDYQEGILNFAPTYKFNAGTNIYDTSEKMRLPAWTDRVLWKYKRKNLPILSQLCYCSHPSYLSSDHKPVSSLFVLETWKINPEKRRDFRQRIIKEWDIMEMSYIPQATIDQHSINFQEIYYGVAKKRTISLKNTGKVALIYNFVSKKQSGDVCKKWLSIDEPTCLLLPGESKQITFTLLVDNKISRFLNSKKEILDDILILRLQGGIDFFIDIKGKWQKSCFGVRINDLVKIPDPFRVSEKMDYYSNNAKPLPIPKELIRIVDYILNFGLEEYHIFLETGDESQTAIIRECLDTGIGFETGFSIHSYCVVLLDFLDSLPSPVVPYSFYSRCLATNSQKDAFTLLKKFPKFHKNSFTFLINFFKNILIMKKLNHLNIEKLTFIFGNVLLKKKNSNLKKEMNKKAKFLKYFLK</sequence>
<dbReference type="Pfam" id="PF00620">
    <property type="entry name" value="RhoGAP"/>
    <property type="match status" value="1"/>
</dbReference>